<dbReference type="InterPro" id="IPR050380">
    <property type="entry name" value="Immune_Resp_Modulators"/>
</dbReference>
<dbReference type="Ensembl" id="ENSPNAT00000002389.2">
    <property type="protein sequence ID" value="ENSPNAP00000007117.2"/>
    <property type="gene ID" value="ENSPNAG00000002494.2"/>
</dbReference>
<dbReference type="PANTHER" id="PTHR23411">
    <property type="entry name" value="TAPASIN"/>
    <property type="match status" value="1"/>
</dbReference>
<keyword evidence="5" id="KW-1185">Reference proteome</keyword>
<dbReference type="AlphaFoldDB" id="A0A3B4C5G7"/>
<reference evidence="4" key="2">
    <citation type="submission" date="2025-08" db="UniProtKB">
        <authorList>
            <consortium name="Ensembl"/>
        </authorList>
    </citation>
    <scope>IDENTIFICATION</scope>
</reference>
<dbReference type="InterPro" id="IPR036179">
    <property type="entry name" value="Ig-like_dom_sf"/>
</dbReference>
<feature type="domain" description="Ig-like" evidence="3">
    <location>
        <begin position="39"/>
        <end position="136"/>
    </location>
</feature>
<organism evidence="4 5">
    <name type="scientific">Pygocentrus nattereri</name>
    <name type="common">Red-bellied piranha</name>
    <dbReference type="NCBI Taxonomy" id="42514"/>
    <lineage>
        <taxon>Eukaryota</taxon>
        <taxon>Metazoa</taxon>
        <taxon>Chordata</taxon>
        <taxon>Craniata</taxon>
        <taxon>Vertebrata</taxon>
        <taxon>Euteleostomi</taxon>
        <taxon>Actinopterygii</taxon>
        <taxon>Neopterygii</taxon>
        <taxon>Teleostei</taxon>
        <taxon>Ostariophysi</taxon>
        <taxon>Characiformes</taxon>
        <taxon>Characoidei</taxon>
        <taxon>Pygocentrus</taxon>
    </lineage>
</organism>
<dbReference type="SUPFAM" id="SSF48726">
    <property type="entry name" value="Immunoglobulin"/>
    <property type="match status" value="1"/>
</dbReference>
<dbReference type="FunFam" id="2.60.40.10:FF:000283">
    <property type="entry name" value="Immunoglobulin kappa constant"/>
    <property type="match status" value="1"/>
</dbReference>
<dbReference type="SMART" id="SM00407">
    <property type="entry name" value="IGc1"/>
    <property type="match status" value="1"/>
</dbReference>
<evidence type="ECO:0000313" key="4">
    <source>
        <dbReference type="Ensembl" id="ENSPNAP00000007117.2"/>
    </source>
</evidence>
<protein>
    <recommendedName>
        <fullName evidence="3">Ig-like domain-containing protein</fullName>
    </recommendedName>
</protein>
<dbReference type="PROSITE" id="PS50835">
    <property type="entry name" value="IG_LIKE"/>
    <property type="match status" value="1"/>
</dbReference>
<evidence type="ECO:0000313" key="5">
    <source>
        <dbReference type="Proteomes" id="UP001501920"/>
    </source>
</evidence>
<dbReference type="InterPro" id="IPR007110">
    <property type="entry name" value="Ig-like_dom"/>
</dbReference>
<dbReference type="InterPro" id="IPR013783">
    <property type="entry name" value="Ig-like_fold"/>
</dbReference>
<name>A0A3B4C5G7_PYGNA</name>
<keyword evidence="2" id="KW-0393">Immunoglobulin domain</keyword>
<keyword evidence="1" id="KW-1015">Disulfide bond</keyword>
<proteinExistence type="predicted"/>
<dbReference type="OMA" id="TDFIRFY"/>
<dbReference type="Proteomes" id="UP001501920">
    <property type="component" value="Chromosome 1"/>
</dbReference>
<dbReference type="Pfam" id="PF07654">
    <property type="entry name" value="C1-set"/>
    <property type="match status" value="1"/>
</dbReference>
<dbReference type="Gene3D" id="2.60.40.10">
    <property type="entry name" value="Immunoglobulins"/>
    <property type="match status" value="1"/>
</dbReference>
<reference evidence="4 5" key="1">
    <citation type="submission" date="2020-10" db="EMBL/GenBank/DDBJ databases">
        <title>Pygocentrus nattereri (red-bellied piranha) genome, fPygNat1, primary haplotype.</title>
        <authorList>
            <person name="Myers G."/>
            <person name="Meyer A."/>
            <person name="Karagic N."/>
            <person name="Pippel M."/>
            <person name="Winkler S."/>
            <person name="Tracey A."/>
            <person name="Wood J."/>
            <person name="Formenti G."/>
            <person name="Howe K."/>
            <person name="Fedrigo O."/>
            <person name="Jarvis E.D."/>
        </authorList>
    </citation>
    <scope>NUCLEOTIDE SEQUENCE [LARGE SCALE GENOMIC DNA]</scope>
</reference>
<evidence type="ECO:0000259" key="3">
    <source>
        <dbReference type="PROSITE" id="PS50835"/>
    </source>
</evidence>
<evidence type="ECO:0000256" key="2">
    <source>
        <dbReference type="ARBA" id="ARBA00023319"/>
    </source>
</evidence>
<evidence type="ECO:0000256" key="1">
    <source>
        <dbReference type="ARBA" id="ARBA00023157"/>
    </source>
</evidence>
<accession>A0A3B4C5G7</accession>
<dbReference type="GeneTree" id="ENSGT01030000234589"/>
<reference evidence="4" key="3">
    <citation type="submission" date="2025-09" db="UniProtKB">
        <authorList>
            <consortium name="Ensembl"/>
        </authorList>
    </citation>
    <scope>IDENTIFICATION</scope>
</reference>
<dbReference type="STRING" id="42514.ENSPNAP00000007117"/>
<dbReference type="InterPro" id="IPR003597">
    <property type="entry name" value="Ig_C1-set"/>
</dbReference>
<sequence>LNSAALVQEVFVQTLNEVVSLWWTFGGGTRLSVGSDARPTLTVLPPSTVELQQGKATLVCLANKGFPSDWTLSWKVDGISQTSGVSVSGGVLEKGHGLYSWSSTLSLTEQQWKNIQAVSCEARQGSQSPVTQSLTTQQC</sequence>